<reference evidence="2 3" key="1">
    <citation type="submission" date="2024-05" db="EMBL/GenBank/DDBJ databases">
        <title>Three bacterial strains, DH-69, EH-24, and ECK-19 isolated from coastal sediments.</title>
        <authorList>
            <person name="Ye Y.-Q."/>
            <person name="Du Z.-J."/>
        </authorList>
    </citation>
    <scope>NUCLEOTIDE SEQUENCE [LARGE SCALE GENOMIC DNA]</scope>
    <source>
        <strain evidence="2 3">ECK-19</strain>
    </source>
</reference>
<evidence type="ECO:0000313" key="2">
    <source>
        <dbReference type="EMBL" id="MEX6634567.1"/>
    </source>
</evidence>
<dbReference type="EMBL" id="JBEHZE010000002">
    <property type="protein sequence ID" value="MEX6634567.1"/>
    <property type="molecule type" value="Genomic_DNA"/>
</dbReference>
<proteinExistence type="predicted"/>
<evidence type="ECO:0000256" key="1">
    <source>
        <dbReference type="SAM" id="MobiDB-lite"/>
    </source>
</evidence>
<evidence type="ECO:0000313" key="3">
    <source>
        <dbReference type="Proteomes" id="UP001560685"/>
    </source>
</evidence>
<feature type="region of interest" description="Disordered" evidence="1">
    <location>
        <begin position="70"/>
        <end position="94"/>
    </location>
</feature>
<dbReference type="Proteomes" id="UP001560685">
    <property type="component" value="Unassembled WGS sequence"/>
</dbReference>
<name>A0ABV3Z6X4_9PROT</name>
<keyword evidence="3" id="KW-1185">Reference proteome</keyword>
<comment type="caution">
    <text evidence="2">The sequence shown here is derived from an EMBL/GenBank/DDBJ whole genome shotgun (WGS) entry which is preliminary data.</text>
</comment>
<organism evidence="2 3">
    <name type="scientific">Hyphococcus lacteus</name>
    <dbReference type="NCBI Taxonomy" id="3143536"/>
    <lineage>
        <taxon>Bacteria</taxon>
        <taxon>Pseudomonadati</taxon>
        <taxon>Pseudomonadota</taxon>
        <taxon>Alphaproteobacteria</taxon>
        <taxon>Parvularculales</taxon>
        <taxon>Parvularculaceae</taxon>
        <taxon>Hyphococcus</taxon>
    </lineage>
</organism>
<protein>
    <submittedName>
        <fullName evidence="2">DUF2924 domain-containing protein</fullName>
    </submittedName>
</protein>
<accession>A0ABV3Z6X4</accession>
<sequence>MTRYGDTAALEQALSSLDDLSFGDLKQLYHKHHKRTPPKRIGRTLLILAIAYEMQRKFHRVRVDRLHKRVMAQSSSSKGRQGPSKVKIAPRQSLRPGGRLVREWRGKQYEVYVAGDGCYLDGKRFRSLSAAAEAITGVKRNGPAFFGLRSARVVAQ</sequence>
<dbReference type="RefSeq" id="WP_369314613.1">
    <property type="nucleotide sequence ID" value="NZ_JBEHZE010000002.1"/>
</dbReference>
<dbReference type="Pfam" id="PF11149">
    <property type="entry name" value="DUF2924"/>
    <property type="match status" value="1"/>
</dbReference>
<dbReference type="InterPro" id="IPR021322">
    <property type="entry name" value="DUF2924"/>
</dbReference>
<gene>
    <name evidence="2" type="ORF">ABFZ84_13515</name>
</gene>